<dbReference type="PANTHER" id="PTHR43744">
    <property type="entry name" value="ABC TRANSPORTER PERMEASE PROTEIN MG189-RELATED-RELATED"/>
    <property type="match status" value="1"/>
</dbReference>
<name>A0ABS6KEA4_9FIRM</name>
<keyword evidence="6 7" id="KW-0472">Membrane</keyword>
<dbReference type="InterPro" id="IPR000515">
    <property type="entry name" value="MetI-like"/>
</dbReference>
<dbReference type="SUPFAM" id="SSF161098">
    <property type="entry name" value="MetI-like"/>
    <property type="match status" value="1"/>
</dbReference>
<proteinExistence type="inferred from homology"/>
<feature type="transmembrane region" description="Helical" evidence="7">
    <location>
        <begin position="248"/>
        <end position="266"/>
    </location>
</feature>
<dbReference type="Pfam" id="PF00528">
    <property type="entry name" value="BPD_transp_1"/>
    <property type="match status" value="1"/>
</dbReference>
<evidence type="ECO:0000259" key="8">
    <source>
        <dbReference type="PROSITE" id="PS50928"/>
    </source>
</evidence>
<feature type="transmembrane region" description="Helical" evidence="7">
    <location>
        <begin position="184"/>
        <end position="207"/>
    </location>
</feature>
<dbReference type="EMBL" id="JAHQCX010000024">
    <property type="protein sequence ID" value="MBU9728834.1"/>
    <property type="molecule type" value="Genomic_DNA"/>
</dbReference>
<organism evidence="9 10">
    <name type="scientific">Diplocloster modestus</name>
    <dbReference type="NCBI Taxonomy" id="2850322"/>
    <lineage>
        <taxon>Bacteria</taxon>
        <taxon>Bacillati</taxon>
        <taxon>Bacillota</taxon>
        <taxon>Clostridia</taxon>
        <taxon>Lachnospirales</taxon>
        <taxon>Lachnospiraceae</taxon>
        <taxon>Diplocloster</taxon>
    </lineage>
</organism>
<evidence type="ECO:0000313" key="10">
    <source>
        <dbReference type="Proteomes" id="UP001314681"/>
    </source>
</evidence>
<accession>A0ABS6KEA4</accession>
<evidence type="ECO:0000256" key="7">
    <source>
        <dbReference type="RuleBase" id="RU363032"/>
    </source>
</evidence>
<evidence type="ECO:0000256" key="2">
    <source>
        <dbReference type="ARBA" id="ARBA00022448"/>
    </source>
</evidence>
<protein>
    <submittedName>
        <fullName evidence="9">Carbohydrate ABC transporter permease</fullName>
    </submittedName>
</protein>
<dbReference type="InterPro" id="IPR035906">
    <property type="entry name" value="MetI-like_sf"/>
</dbReference>
<keyword evidence="4 7" id="KW-0812">Transmembrane</keyword>
<dbReference type="PANTHER" id="PTHR43744:SF8">
    <property type="entry name" value="SN-GLYCEROL-3-PHOSPHATE TRANSPORT SYSTEM PERMEASE PROTEIN UGPE"/>
    <property type="match status" value="1"/>
</dbReference>
<reference evidence="9 10" key="1">
    <citation type="submission" date="2021-06" db="EMBL/GenBank/DDBJ databases">
        <title>Description of novel taxa of the family Lachnospiraceae.</title>
        <authorList>
            <person name="Chaplin A.V."/>
            <person name="Sokolova S.R."/>
            <person name="Pikina A.P."/>
            <person name="Korzhanova M."/>
            <person name="Belova V."/>
            <person name="Korostin D."/>
            <person name="Efimov B.A."/>
        </authorList>
    </citation>
    <scope>NUCLEOTIDE SEQUENCE [LARGE SCALE GENOMIC DNA]</scope>
    <source>
        <strain evidence="9 10">ASD4241</strain>
    </source>
</reference>
<keyword evidence="5 7" id="KW-1133">Transmembrane helix</keyword>
<feature type="transmembrane region" description="Helical" evidence="7">
    <location>
        <begin position="71"/>
        <end position="95"/>
    </location>
</feature>
<evidence type="ECO:0000256" key="4">
    <source>
        <dbReference type="ARBA" id="ARBA00022692"/>
    </source>
</evidence>
<dbReference type="Proteomes" id="UP001314681">
    <property type="component" value="Unassembled WGS sequence"/>
</dbReference>
<sequence>MKKSKEKTAGGDLFNISKGNRVGMVLFLAFMTLIWAVPVYSLLKDSLKVNGLANYSFVLTNKVNGVSFYRYFINSIINAVCASFLLVAICSFAGFAFSKIEFAGRKLIYNMIIMCLAISGPILIIPLFYIYKISHLYNTHTAVILSECLITIPFGVLMMKNFFDGLPEDLMESANVDGASIGRTFFSIYFPLSKPAIVNLAVLQVMWSFQDFLFPLMFLTKDEAYTTTVAVNAFKGAYGMSPQSLGRYNAALVLISIPTILIFVFAQRFIVNGITSGAVKE</sequence>
<keyword evidence="2 7" id="KW-0813">Transport</keyword>
<evidence type="ECO:0000313" key="9">
    <source>
        <dbReference type="EMBL" id="MBU9728834.1"/>
    </source>
</evidence>
<comment type="subcellular location">
    <subcellularLocation>
        <location evidence="1 7">Cell membrane</location>
        <topology evidence="1 7">Multi-pass membrane protein</topology>
    </subcellularLocation>
</comment>
<comment type="similarity">
    <text evidence="7">Belongs to the binding-protein-dependent transport system permease family.</text>
</comment>
<evidence type="ECO:0000256" key="3">
    <source>
        <dbReference type="ARBA" id="ARBA00022475"/>
    </source>
</evidence>
<keyword evidence="10" id="KW-1185">Reference proteome</keyword>
<feature type="transmembrane region" description="Helical" evidence="7">
    <location>
        <begin position="143"/>
        <end position="163"/>
    </location>
</feature>
<feature type="transmembrane region" description="Helical" evidence="7">
    <location>
        <begin position="107"/>
        <end position="131"/>
    </location>
</feature>
<gene>
    <name evidence="9" type="ORF">KTH90_22845</name>
</gene>
<dbReference type="PROSITE" id="PS50928">
    <property type="entry name" value="ABC_TM1"/>
    <property type="match status" value="1"/>
</dbReference>
<feature type="domain" description="ABC transmembrane type-1" evidence="8">
    <location>
        <begin position="72"/>
        <end position="266"/>
    </location>
</feature>
<evidence type="ECO:0000256" key="1">
    <source>
        <dbReference type="ARBA" id="ARBA00004651"/>
    </source>
</evidence>
<dbReference type="CDD" id="cd06261">
    <property type="entry name" value="TM_PBP2"/>
    <property type="match status" value="1"/>
</dbReference>
<keyword evidence="3" id="KW-1003">Cell membrane</keyword>
<feature type="transmembrane region" description="Helical" evidence="7">
    <location>
        <begin position="21"/>
        <end position="43"/>
    </location>
</feature>
<dbReference type="Gene3D" id="1.10.3720.10">
    <property type="entry name" value="MetI-like"/>
    <property type="match status" value="1"/>
</dbReference>
<dbReference type="RefSeq" id="WP_158352298.1">
    <property type="nucleotide sequence ID" value="NZ_JAHQCX010000024.1"/>
</dbReference>
<evidence type="ECO:0000256" key="5">
    <source>
        <dbReference type="ARBA" id="ARBA00022989"/>
    </source>
</evidence>
<evidence type="ECO:0000256" key="6">
    <source>
        <dbReference type="ARBA" id="ARBA00023136"/>
    </source>
</evidence>
<comment type="caution">
    <text evidence="9">The sequence shown here is derived from an EMBL/GenBank/DDBJ whole genome shotgun (WGS) entry which is preliminary data.</text>
</comment>